<reference evidence="2 3" key="1">
    <citation type="submission" date="2024-01" db="EMBL/GenBank/DDBJ databases">
        <title>Genome assemblies of Stephania.</title>
        <authorList>
            <person name="Yang L."/>
        </authorList>
    </citation>
    <scope>NUCLEOTIDE SEQUENCE [LARGE SCALE GENOMIC DNA]</scope>
    <source>
        <strain evidence="2">YNDBR</strain>
        <tissue evidence="2">Leaf</tissue>
    </source>
</reference>
<dbReference type="EMBL" id="JBBNAF010000045">
    <property type="protein sequence ID" value="KAK9081821.1"/>
    <property type="molecule type" value="Genomic_DNA"/>
</dbReference>
<evidence type="ECO:0000256" key="1">
    <source>
        <dbReference type="SAM" id="MobiDB-lite"/>
    </source>
</evidence>
<accession>A0AAP0DVJ8</accession>
<gene>
    <name evidence="2" type="ORF">Syun_031037</name>
</gene>
<sequence>MASAGSMQLGASSVGTDEGGSKRQRENSGGDDGARGGDERGNGATMARRRWRCRHGGGVRFRHGLSVAR</sequence>
<comment type="caution">
    <text evidence="2">The sequence shown here is derived from an EMBL/GenBank/DDBJ whole genome shotgun (WGS) entry which is preliminary data.</text>
</comment>
<keyword evidence="3" id="KW-1185">Reference proteome</keyword>
<evidence type="ECO:0000313" key="2">
    <source>
        <dbReference type="EMBL" id="KAK9081821.1"/>
    </source>
</evidence>
<feature type="region of interest" description="Disordered" evidence="1">
    <location>
        <begin position="1"/>
        <end position="58"/>
    </location>
</feature>
<dbReference type="AlphaFoldDB" id="A0AAP0DVJ8"/>
<name>A0AAP0DVJ8_9MAGN</name>
<proteinExistence type="predicted"/>
<feature type="compositionally biased region" description="Basic and acidic residues" evidence="1">
    <location>
        <begin position="19"/>
        <end position="41"/>
    </location>
</feature>
<organism evidence="2 3">
    <name type="scientific">Stephania yunnanensis</name>
    <dbReference type="NCBI Taxonomy" id="152371"/>
    <lineage>
        <taxon>Eukaryota</taxon>
        <taxon>Viridiplantae</taxon>
        <taxon>Streptophyta</taxon>
        <taxon>Embryophyta</taxon>
        <taxon>Tracheophyta</taxon>
        <taxon>Spermatophyta</taxon>
        <taxon>Magnoliopsida</taxon>
        <taxon>Ranunculales</taxon>
        <taxon>Menispermaceae</taxon>
        <taxon>Menispermoideae</taxon>
        <taxon>Cissampelideae</taxon>
        <taxon>Stephania</taxon>
    </lineage>
</organism>
<feature type="compositionally biased region" description="Basic residues" evidence="1">
    <location>
        <begin position="47"/>
        <end position="58"/>
    </location>
</feature>
<protein>
    <submittedName>
        <fullName evidence="2">Uncharacterized protein</fullName>
    </submittedName>
</protein>
<dbReference type="Proteomes" id="UP001420932">
    <property type="component" value="Unassembled WGS sequence"/>
</dbReference>
<feature type="compositionally biased region" description="Polar residues" evidence="1">
    <location>
        <begin position="1"/>
        <end position="15"/>
    </location>
</feature>
<evidence type="ECO:0000313" key="3">
    <source>
        <dbReference type="Proteomes" id="UP001420932"/>
    </source>
</evidence>